<reference evidence="13 14" key="1">
    <citation type="submission" date="2014-03" db="EMBL/GenBank/DDBJ databases">
        <title>Draft Genome Sequences of Four Burkholderia Strains.</title>
        <authorList>
            <person name="Liu X.Y."/>
            <person name="Li C.X."/>
            <person name="Xu J.H."/>
        </authorList>
    </citation>
    <scope>NUCLEOTIDE SEQUENCE [LARGE SCALE GENOMIC DNA]</scope>
    <source>
        <strain evidence="13 14">DSM 50014</strain>
    </source>
</reference>
<dbReference type="GO" id="GO:0005886">
    <property type="term" value="C:plasma membrane"/>
    <property type="evidence" value="ECO:0007669"/>
    <property type="project" value="UniProtKB-SubCell"/>
</dbReference>
<comment type="subunit">
    <text evidence="11">The system is composed of three essential subunits: KdpA, KdpB and KdpC.</text>
</comment>
<comment type="similarity">
    <text evidence="11">Belongs to the KdpC family.</text>
</comment>
<keyword evidence="7 11" id="KW-0630">Potassium</keyword>
<keyword evidence="14" id="KW-1185">Reference proteome</keyword>
<proteinExistence type="inferred from homology"/>
<dbReference type="GO" id="GO:0008556">
    <property type="term" value="F:P-type potassium transmembrane transporter activity"/>
    <property type="evidence" value="ECO:0007669"/>
    <property type="project" value="InterPro"/>
</dbReference>
<evidence type="ECO:0000256" key="8">
    <source>
        <dbReference type="ARBA" id="ARBA00022989"/>
    </source>
</evidence>
<keyword evidence="8 11" id="KW-1133">Transmembrane helix</keyword>
<comment type="subcellular location">
    <subcellularLocation>
        <location evidence="11">Cell membrane</location>
        <topology evidence="11">Single-pass membrane protein</topology>
    </subcellularLocation>
</comment>
<feature type="transmembrane region" description="Helical" evidence="11">
    <location>
        <begin position="20"/>
        <end position="42"/>
    </location>
</feature>
<protein>
    <recommendedName>
        <fullName evidence="11">Potassium-transporting ATPase KdpC subunit</fullName>
    </recommendedName>
    <alternativeName>
        <fullName evidence="11">ATP phosphohydrolase [potassium-transporting] C chain</fullName>
    </alternativeName>
    <alternativeName>
        <fullName evidence="11">Potassium-binding and translocating subunit C</fullName>
    </alternativeName>
    <alternativeName>
        <fullName evidence="11">Potassium-translocating ATPase C chain</fullName>
    </alternativeName>
</protein>
<dbReference type="PANTHER" id="PTHR30042">
    <property type="entry name" value="POTASSIUM-TRANSPORTING ATPASE C CHAIN"/>
    <property type="match status" value="1"/>
</dbReference>
<keyword evidence="10 11" id="KW-0472">Membrane</keyword>
<dbReference type="PIRSF" id="PIRSF001296">
    <property type="entry name" value="K_ATPase_KdpC"/>
    <property type="match status" value="1"/>
</dbReference>
<dbReference type="HAMAP" id="MF_00276">
    <property type="entry name" value="KdpC"/>
    <property type="match status" value="1"/>
</dbReference>
<keyword evidence="4 11" id="KW-0812">Transmembrane</keyword>
<accession>A0A069PNA0</accession>
<dbReference type="NCBIfam" id="NF001454">
    <property type="entry name" value="PRK00315.1"/>
    <property type="match status" value="1"/>
</dbReference>
<evidence type="ECO:0000256" key="7">
    <source>
        <dbReference type="ARBA" id="ARBA00022958"/>
    </source>
</evidence>
<keyword evidence="2 11" id="KW-1003">Cell membrane</keyword>
<evidence type="ECO:0000256" key="10">
    <source>
        <dbReference type="ARBA" id="ARBA00023136"/>
    </source>
</evidence>
<dbReference type="GO" id="GO:0005524">
    <property type="term" value="F:ATP binding"/>
    <property type="evidence" value="ECO:0007669"/>
    <property type="project" value="UniProtKB-UniRule"/>
</dbReference>
<evidence type="ECO:0000256" key="12">
    <source>
        <dbReference type="SAM" id="MobiDB-lite"/>
    </source>
</evidence>
<evidence type="ECO:0000256" key="4">
    <source>
        <dbReference type="ARBA" id="ARBA00022692"/>
    </source>
</evidence>
<organism evidence="13 14">
    <name type="scientific">Caballeronia glathei</name>
    <dbReference type="NCBI Taxonomy" id="60547"/>
    <lineage>
        <taxon>Bacteria</taxon>
        <taxon>Pseudomonadati</taxon>
        <taxon>Pseudomonadota</taxon>
        <taxon>Betaproteobacteria</taxon>
        <taxon>Burkholderiales</taxon>
        <taxon>Burkholderiaceae</taxon>
        <taxon>Caballeronia</taxon>
    </lineage>
</organism>
<keyword evidence="9 11" id="KW-0406">Ion transport</keyword>
<evidence type="ECO:0000256" key="1">
    <source>
        <dbReference type="ARBA" id="ARBA00022448"/>
    </source>
</evidence>
<keyword evidence="5 11" id="KW-0547">Nucleotide-binding</keyword>
<keyword evidence="1 11" id="KW-0813">Transport</keyword>
<sequence length="225" mass="23330">MSTLEHAQTSSAAAPLIRGLARPALTSAVLFMVVTGLGYPLLTTGLAQLLFHKQAGGSLVERGDAVIGSSLIGQNFTQPGYFHPRPSATAAPDPKDPSQTISSPYNAALSGASNLGPASKKLIDQVRDRIRVYRQENGLGGDVEIPVDAVTASASGLDPDISLANASLQASRIARARGLSEQQIRTLIGEHSSPRQLGLLGEPRANVLALNLALDALGPKPSSAK</sequence>
<evidence type="ECO:0000256" key="6">
    <source>
        <dbReference type="ARBA" id="ARBA00022840"/>
    </source>
</evidence>
<dbReference type="InterPro" id="IPR003820">
    <property type="entry name" value="KdpC"/>
</dbReference>
<evidence type="ECO:0000256" key="2">
    <source>
        <dbReference type="ARBA" id="ARBA00022475"/>
    </source>
</evidence>
<comment type="caution">
    <text evidence="13">The sequence shown here is derived from an EMBL/GenBank/DDBJ whole genome shotgun (WGS) entry which is preliminary data.</text>
</comment>
<dbReference type="AlphaFoldDB" id="A0A069PNA0"/>
<evidence type="ECO:0000256" key="11">
    <source>
        <dbReference type="HAMAP-Rule" id="MF_00276"/>
    </source>
</evidence>
<dbReference type="NCBIfam" id="TIGR00681">
    <property type="entry name" value="kdpC"/>
    <property type="match status" value="1"/>
</dbReference>
<dbReference type="Pfam" id="PF02669">
    <property type="entry name" value="KdpC"/>
    <property type="match status" value="1"/>
</dbReference>
<name>A0A069PNA0_9BURK</name>
<keyword evidence="6 11" id="KW-0067">ATP-binding</keyword>
<dbReference type="EMBL" id="JFHC01000076">
    <property type="protein sequence ID" value="KDR38781.1"/>
    <property type="molecule type" value="Genomic_DNA"/>
</dbReference>
<keyword evidence="3 11" id="KW-0633">Potassium transport</keyword>
<feature type="region of interest" description="Disordered" evidence="12">
    <location>
        <begin position="82"/>
        <end position="107"/>
    </location>
</feature>
<dbReference type="RefSeq" id="WP_035928413.1">
    <property type="nucleotide sequence ID" value="NZ_CADFFX010000031.1"/>
</dbReference>
<gene>
    <name evidence="11" type="primary">kdpC</name>
    <name evidence="13" type="ORF">BG61_37435</name>
</gene>
<evidence type="ECO:0000256" key="5">
    <source>
        <dbReference type="ARBA" id="ARBA00022741"/>
    </source>
</evidence>
<evidence type="ECO:0000256" key="9">
    <source>
        <dbReference type="ARBA" id="ARBA00023065"/>
    </source>
</evidence>
<evidence type="ECO:0000313" key="14">
    <source>
        <dbReference type="Proteomes" id="UP000027466"/>
    </source>
</evidence>
<comment type="function">
    <text evidence="11">Part of the high-affinity ATP-driven potassium transport (or Kdp) system, which catalyzes the hydrolysis of ATP coupled with the electrogenic transport of potassium into the cytoplasm. This subunit acts as a catalytic chaperone that increases the ATP-binding affinity of the ATP-hydrolyzing subunit KdpB by the formation of a transient KdpB/KdpC/ATP ternary complex.</text>
</comment>
<dbReference type="Proteomes" id="UP000027466">
    <property type="component" value="Unassembled WGS sequence"/>
</dbReference>
<evidence type="ECO:0000256" key="3">
    <source>
        <dbReference type="ARBA" id="ARBA00022538"/>
    </source>
</evidence>
<evidence type="ECO:0000313" key="13">
    <source>
        <dbReference type="EMBL" id="KDR38781.1"/>
    </source>
</evidence>
<dbReference type="STRING" id="60547.GCA_000751215_01621"/>
<dbReference type="PANTHER" id="PTHR30042:SF2">
    <property type="entry name" value="POTASSIUM-TRANSPORTING ATPASE KDPC SUBUNIT"/>
    <property type="match status" value="1"/>
</dbReference>